<dbReference type="Proteomes" id="UP001311799">
    <property type="component" value="Unassembled WGS sequence"/>
</dbReference>
<evidence type="ECO:0000313" key="4">
    <source>
        <dbReference type="Proteomes" id="UP001311799"/>
    </source>
</evidence>
<feature type="transmembrane region" description="Helical" evidence="1">
    <location>
        <begin position="22"/>
        <end position="50"/>
    </location>
</feature>
<keyword evidence="4" id="KW-1185">Reference proteome</keyword>
<organism evidence="3 4">
    <name type="scientific">Cryptosporidium xiaoi</name>
    <dbReference type="NCBI Taxonomy" id="659607"/>
    <lineage>
        <taxon>Eukaryota</taxon>
        <taxon>Sar</taxon>
        <taxon>Alveolata</taxon>
        <taxon>Apicomplexa</taxon>
        <taxon>Conoidasida</taxon>
        <taxon>Coccidia</taxon>
        <taxon>Eucoccidiorida</taxon>
        <taxon>Eimeriorina</taxon>
        <taxon>Cryptosporidiidae</taxon>
        <taxon>Cryptosporidium</taxon>
    </lineage>
</organism>
<keyword evidence="1" id="KW-1133">Transmembrane helix</keyword>
<evidence type="ECO:0000259" key="2">
    <source>
        <dbReference type="Pfam" id="PF10260"/>
    </source>
</evidence>
<comment type="caution">
    <text evidence="3">The sequence shown here is derived from an EMBL/GenBank/DDBJ whole genome shotgun (WGS) entry which is preliminary data.</text>
</comment>
<accession>A0AAV9XZJ8</accession>
<dbReference type="Pfam" id="PF10260">
    <property type="entry name" value="SAYSvFN"/>
    <property type="match status" value="1"/>
</dbReference>
<reference evidence="3 4" key="1">
    <citation type="submission" date="2023-10" db="EMBL/GenBank/DDBJ databases">
        <title>Comparative genomics analysis reveals potential genetic determinants of host preference in Cryptosporidium xiaoi.</title>
        <authorList>
            <person name="Xiao L."/>
            <person name="Li J."/>
        </authorList>
    </citation>
    <scope>NUCLEOTIDE SEQUENCE [LARGE SCALE GENOMIC DNA]</scope>
    <source>
        <strain evidence="3 4">52996</strain>
    </source>
</reference>
<name>A0AAV9XZJ8_9CRYT</name>
<dbReference type="EMBL" id="JAWDEY010000019">
    <property type="protein sequence ID" value="KAK6588950.1"/>
    <property type="molecule type" value="Genomic_DNA"/>
</dbReference>
<protein>
    <recommendedName>
        <fullName evidence="2">SAYSvFN domain-containing protein</fullName>
    </recommendedName>
</protein>
<sequence length="78" mass="8984">MKLDVKALFNEIKRFRSILVKLIFLVLYILCGYHFGLPGLIVLTILGLFFNTSSKNKDSKELSAYNILNPGKIYRVNF</sequence>
<dbReference type="AlphaFoldDB" id="A0AAV9XZJ8"/>
<proteinExistence type="predicted"/>
<keyword evidence="1" id="KW-0812">Transmembrane</keyword>
<gene>
    <name evidence="3" type="ORF">RS030_273690</name>
</gene>
<evidence type="ECO:0000256" key="1">
    <source>
        <dbReference type="SAM" id="Phobius"/>
    </source>
</evidence>
<evidence type="ECO:0000313" key="3">
    <source>
        <dbReference type="EMBL" id="KAK6588950.1"/>
    </source>
</evidence>
<keyword evidence="1" id="KW-0472">Membrane</keyword>
<feature type="domain" description="SAYSvFN" evidence="2">
    <location>
        <begin position="24"/>
        <end position="71"/>
    </location>
</feature>
<dbReference type="InterPro" id="IPR019387">
    <property type="entry name" value="SAYSvFN_dom"/>
</dbReference>